<comment type="caution">
    <text evidence="2">The sequence shown here is derived from an EMBL/GenBank/DDBJ whole genome shotgun (WGS) entry which is preliminary data.</text>
</comment>
<dbReference type="PROSITE" id="PS51257">
    <property type="entry name" value="PROKAR_LIPOPROTEIN"/>
    <property type="match status" value="1"/>
</dbReference>
<dbReference type="Pfam" id="PF00884">
    <property type="entry name" value="Sulfatase"/>
    <property type="match status" value="1"/>
</dbReference>
<dbReference type="EMBL" id="PSZP01000003">
    <property type="protein sequence ID" value="TCG11842.1"/>
    <property type="molecule type" value="Genomic_DNA"/>
</dbReference>
<evidence type="ECO:0000259" key="1">
    <source>
        <dbReference type="Pfam" id="PF00884"/>
    </source>
</evidence>
<dbReference type="Proteomes" id="UP000291072">
    <property type="component" value="Unassembled WGS sequence"/>
</dbReference>
<dbReference type="Gene3D" id="3.40.720.10">
    <property type="entry name" value="Alkaline Phosphatase, subunit A"/>
    <property type="match status" value="1"/>
</dbReference>
<feature type="domain" description="Sulfatase N-terminal" evidence="1">
    <location>
        <begin position="95"/>
        <end position="310"/>
    </location>
</feature>
<reference evidence="2 3" key="1">
    <citation type="submission" date="2018-02" db="EMBL/GenBank/DDBJ databases">
        <title>Mycoplasma marinum and Mycoplasma todarodis sp. nov., moderately halophilic and psychrotolerant mycoplasmas isolated from cephalopods.</title>
        <authorList>
            <person name="Viver T."/>
        </authorList>
    </citation>
    <scope>NUCLEOTIDE SEQUENCE [LARGE SCALE GENOMIC DNA]</scope>
    <source>
        <strain evidence="2 3">5H</strain>
    </source>
</reference>
<accession>A0A4V2NI80</accession>
<protein>
    <recommendedName>
        <fullName evidence="1">Sulfatase N-terminal domain-containing protein</fullName>
    </recommendedName>
</protein>
<keyword evidence="3" id="KW-1185">Reference proteome</keyword>
<proteinExistence type="predicted"/>
<organism evidence="2 3">
    <name type="scientific">Mycoplasma todarodis</name>
    <dbReference type="NCBI Taxonomy" id="1937191"/>
    <lineage>
        <taxon>Bacteria</taxon>
        <taxon>Bacillati</taxon>
        <taxon>Mycoplasmatota</taxon>
        <taxon>Mollicutes</taxon>
        <taxon>Mycoplasmataceae</taxon>
        <taxon>Mycoplasma</taxon>
    </lineage>
</organism>
<dbReference type="SUPFAM" id="SSF53649">
    <property type="entry name" value="Alkaline phosphatase-like"/>
    <property type="match status" value="1"/>
</dbReference>
<gene>
    <name evidence="2" type="ORF">C4B25_00795</name>
</gene>
<name>A0A4V2NI80_9MOLU</name>
<evidence type="ECO:0000313" key="2">
    <source>
        <dbReference type="EMBL" id="TCG11842.1"/>
    </source>
</evidence>
<evidence type="ECO:0000313" key="3">
    <source>
        <dbReference type="Proteomes" id="UP000291072"/>
    </source>
</evidence>
<sequence>MNKKIKIGVGILAISTIPILSVVSCGNNATKRSNDKTTDVKKEVYKKLDSFQRISTLSENHKNIIIFFNDEVTGDTAYEMLKKRKDIQTKLNDFTIYKNTITNQYTNFGIPAILGGWDFTLKNQDTGTFKEKTNWESIHAAHSRMMNMMSKAGYSQQWHSMQYATKEINEAAAHPEDVKRWYPEQKDLTVTYPKALNKHYKNNKKYSWVEEHLKASMEIKENLAIEKTEKPMFKFLGNEATHSNFAAINPNTNEPDDNATSDEATIGAINYVGDFAEKVRSMNKRVWDNTMVIFVSDHGSARQKDGLTNNNSKEMINLNKDGWMENKWLFDDMAESTGVHLSRMNPTLMIKPFKNNKEKTQPLLFNKKTLLSNYDVPAIIKNALQEYDNSFNYNIIDKNGTDFSSYRENPLNQTTNRTITLYPVKPGQWHPEYDKKNHSHLKDKIRVTDDIYKKEKWEYSDYNKNIWKNMF</sequence>
<dbReference type="InterPro" id="IPR017850">
    <property type="entry name" value="Alkaline_phosphatase_core_sf"/>
</dbReference>
<dbReference type="AlphaFoldDB" id="A0A4V2NI80"/>
<dbReference type="InterPro" id="IPR000917">
    <property type="entry name" value="Sulfatase_N"/>
</dbReference>
<dbReference type="OrthoDB" id="354737at2"/>
<dbReference type="RefSeq" id="WP_131613163.1">
    <property type="nucleotide sequence ID" value="NZ_PSZP01000003.1"/>
</dbReference>